<sequence>MKKLKLNYLLSHVFFFFLGMFATVVVLWGLYKDPTRITAPALTALIAMCTFLLALWSAFKVNKWLSNKVNDVAFKKAENILESLTEMKLTTDFIKSRCTILEDITIYSEKDEAWLKDLREYLNKLDEKAFQSYITTWSLIRTLKLFNTSVNELKVIPLLSNIGKCNSKLRLELVEINNTIMYKNYHLTVEASKKYIILHRQLSKLFSELYELNYDDIFVHNVRSTPPVKKTSP</sequence>
<keyword evidence="3" id="KW-1185">Reference proteome</keyword>
<evidence type="ECO:0000256" key="1">
    <source>
        <dbReference type="SAM" id="Phobius"/>
    </source>
</evidence>
<protein>
    <submittedName>
        <fullName evidence="2">Uncharacterized protein</fullName>
    </submittedName>
</protein>
<dbReference type="Proteomes" id="UP000010319">
    <property type="component" value="Unassembled WGS sequence"/>
</dbReference>
<dbReference type="RefSeq" id="WP_005276921.1">
    <property type="nucleotide sequence ID" value="NZ_AALC02000042.1"/>
</dbReference>
<keyword evidence="1" id="KW-0812">Transmembrane</keyword>
<organism evidence="2 3">
    <name type="scientific">Yersinia bercovieri ATCC 43970</name>
    <dbReference type="NCBI Taxonomy" id="349968"/>
    <lineage>
        <taxon>Bacteria</taxon>
        <taxon>Pseudomonadati</taxon>
        <taxon>Pseudomonadota</taxon>
        <taxon>Gammaproteobacteria</taxon>
        <taxon>Enterobacterales</taxon>
        <taxon>Yersiniaceae</taxon>
        <taxon>Yersinia</taxon>
    </lineage>
</organism>
<keyword evidence="1" id="KW-0472">Membrane</keyword>
<feature type="transmembrane region" description="Helical" evidence="1">
    <location>
        <begin position="12"/>
        <end position="31"/>
    </location>
</feature>
<proteinExistence type="predicted"/>
<keyword evidence="1" id="KW-1133">Transmembrane helix</keyword>
<dbReference type="EMBL" id="AALC02000042">
    <property type="protein sequence ID" value="EEQ05832.1"/>
    <property type="molecule type" value="Genomic_DNA"/>
</dbReference>
<feature type="transmembrane region" description="Helical" evidence="1">
    <location>
        <begin position="37"/>
        <end position="59"/>
    </location>
</feature>
<comment type="caution">
    <text evidence="2">The sequence shown here is derived from an EMBL/GenBank/DDBJ whole genome shotgun (WGS) entry which is preliminary data.</text>
</comment>
<name>A0ABP2DZT7_YERBE</name>
<evidence type="ECO:0000313" key="2">
    <source>
        <dbReference type="EMBL" id="EEQ05832.1"/>
    </source>
</evidence>
<reference evidence="2" key="1">
    <citation type="submission" date="2008-12" db="EMBL/GenBank/DDBJ databases">
        <title>Annotation of the Yersinia bercovieri ATCC 43970 genome.</title>
        <authorList>
            <person name="Read T.D."/>
            <person name="Akmal A."/>
            <person name="Bishop-Lilly K."/>
            <person name="Chen P.E."/>
            <person name="Cook C."/>
            <person name="Kiley M.P."/>
            <person name="Lentz S."/>
            <person name="Mateczun A."/>
            <person name="Nagarajan N."/>
            <person name="Nolan N."/>
            <person name="Osborne B.I."/>
            <person name="Pop M."/>
            <person name="Sozhamannan S."/>
            <person name="Stewart A.C."/>
            <person name="Sulakvelidze A."/>
            <person name="Thomason B."/>
            <person name="Willner K."/>
            <person name="Zwick M.E."/>
        </authorList>
    </citation>
    <scope>NUCLEOTIDE SEQUENCE [LARGE SCALE GENOMIC DNA]</scope>
    <source>
        <strain evidence="2">ATCC 43970</strain>
    </source>
</reference>
<evidence type="ECO:0000313" key="3">
    <source>
        <dbReference type="Proteomes" id="UP000010319"/>
    </source>
</evidence>
<gene>
    <name evidence="2" type="ORF">yberc0001_36170</name>
</gene>
<accession>A0ABP2DZT7</accession>